<sequence length="1448" mass="162029">MSDQEDTDDAEPADIIITNKQEDGPVPKKRTRDKFSRIRPKGDLLHQLRQYIDSTDDAGTHGPHHEDEGIGEACSYPSSSEQDWNFSDSILNGLHTVDAPSDCRKSVESQPHPRDDDQQPSSASSSDSGQGRSPELFNHQELLIDSPNTECNEKGLNVHLKYENISSQQTKSKIYSELSSYCPVEVSGSGDGAAAAVGCCGGDSSDADVAHQRSLNSPVHHTTTVWLDTDQLPRLDNQTTITIHEKEDATINEAENDRIPSPPRPASHEITLSSLPLASFGEAINQSEHNVPEDEIKSTSSCSACSDGDSYDSFSENDSDADTCIMRRWGYDSETESIEDNIPEISIINAYSANENHKPVAKDSYEEDIGTCLGCFVEGESDLKYPSLCSESKCASIDSDIWHPQVITWERAPSTVSSDSDFEDNSDDDSEDSEIYSYDNLAKRTFDSLEFLPTYISKRENRELFRHPSIHEYPAENHHPTDINYSLEEFHNPLTSVYLPTNNISSSQPVPNFLYGYLEHPSKSTFDPKLIYKNSYTPNVATHQDVHSQDVICNDNISKNISNFDVNSFSTHNTKSDVTRTNINQTGYIATNVCKNESNEVNISNKDNILTNIESNTISSSQPVPNFLYGYLQHPSKSTFDPKLLYKNSYTTNVATHQDVHSKDVVCNDNSSKNISNFDVNNFSTHKKNSDVTITDINQTGYIATNICKNETNEVNRSNKGNISTNIESDGCSNKTSTNINIYSTKEGFKNTSMIHSSLSPDKEVLHDNSFENGDKLSNCNLSNSVAIEHPNSVHLLSASNLSENYICNEIYSSGQELPSIPQTIVKEKLLNSSQTIDHNFTYDHKQASNLYDYSINSVADLINYNQTNYNLQSQLQNGISENKILSVPSSFSVDNGLQKKIFPLHYQSLKDLPNTPEVHMSALKKEENKNSIEEVKQMLNDITTIQNDSKKITNKNKRRGTSKSAYRKLITPSNIMEKPHLPLKIIRSDMSFRAPFRIPSSTKRFSVTPPSELKSPWNHISNVPASCISHTLCSQYPVYRKIQEALSKSSSLIFNSALRKLTGSQIEDENINLSKSTDVKQLNITKDIQSLNEPNYNSSYNKVQKDPITKPPGPIYENIDVTNWNEICYKTNIPTDEQYILGIKDSSQIHKEMVNAHQLQHDVQSNISKINSNGLCRKVEGKEGIYISKTSILNDFRNPLIMESSINKIDVMELPNREPPDGTATPEPPESWKSKEAIKNNVDKAIHRKTQDIKTVVTKNRDNILKNIKPYKKIHDNASLNNLPDSHIQKEQFLRVKPESDFHKTQSFGNVHGANDIDFTSQSVPNDLIVNDNAPSSLSESRPANRSSIYLDVEPATESSSMSLVDLMKLGHYEGNIKLPIAFRPAPSTSTNNVDRKDNTNQPTLEEGTQEGADVCISTQVRVSLKKYCKRRKDGTRKLVIKLTLCL</sequence>
<evidence type="ECO:0000256" key="1">
    <source>
        <dbReference type="SAM" id="MobiDB-lite"/>
    </source>
</evidence>
<feature type="region of interest" description="Disordered" evidence="1">
    <location>
        <begin position="1214"/>
        <end position="1233"/>
    </location>
</feature>
<feature type="non-terminal residue" evidence="2">
    <location>
        <position position="1448"/>
    </location>
</feature>
<dbReference type="Proteomes" id="UP001497623">
    <property type="component" value="Unassembled WGS sequence"/>
</dbReference>
<feature type="region of interest" description="Disordered" evidence="1">
    <location>
        <begin position="1385"/>
        <end position="1408"/>
    </location>
</feature>
<reference evidence="2 3" key="1">
    <citation type="submission" date="2024-05" db="EMBL/GenBank/DDBJ databases">
        <authorList>
            <person name="Wallberg A."/>
        </authorList>
    </citation>
    <scope>NUCLEOTIDE SEQUENCE [LARGE SCALE GENOMIC DNA]</scope>
</reference>
<feature type="region of interest" description="Disordered" evidence="1">
    <location>
        <begin position="414"/>
        <end position="433"/>
    </location>
</feature>
<proteinExistence type="predicted"/>
<gene>
    <name evidence="2" type="ORF">MNOR_LOCUS972</name>
</gene>
<evidence type="ECO:0000313" key="3">
    <source>
        <dbReference type="Proteomes" id="UP001497623"/>
    </source>
</evidence>
<organism evidence="2 3">
    <name type="scientific">Meganyctiphanes norvegica</name>
    <name type="common">Northern krill</name>
    <name type="synonym">Thysanopoda norvegica</name>
    <dbReference type="NCBI Taxonomy" id="48144"/>
    <lineage>
        <taxon>Eukaryota</taxon>
        <taxon>Metazoa</taxon>
        <taxon>Ecdysozoa</taxon>
        <taxon>Arthropoda</taxon>
        <taxon>Crustacea</taxon>
        <taxon>Multicrustacea</taxon>
        <taxon>Malacostraca</taxon>
        <taxon>Eumalacostraca</taxon>
        <taxon>Eucarida</taxon>
        <taxon>Euphausiacea</taxon>
        <taxon>Euphausiidae</taxon>
        <taxon>Meganyctiphanes</taxon>
    </lineage>
</organism>
<feature type="compositionally biased region" description="Acidic residues" evidence="1">
    <location>
        <begin position="1"/>
        <end position="12"/>
    </location>
</feature>
<evidence type="ECO:0000313" key="2">
    <source>
        <dbReference type="EMBL" id="CAL4059952.1"/>
    </source>
</evidence>
<comment type="caution">
    <text evidence="2">The sequence shown here is derived from an EMBL/GenBank/DDBJ whole genome shotgun (WGS) entry which is preliminary data.</text>
</comment>
<feature type="region of interest" description="Disordered" evidence="1">
    <location>
        <begin position="1"/>
        <end position="81"/>
    </location>
</feature>
<dbReference type="EMBL" id="CAXKWB010000241">
    <property type="protein sequence ID" value="CAL4059952.1"/>
    <property type="molecule type" value="Genomic_DNA"/>
</dbReference>
<protein>
    <submittedName>
        <fullName evidence="2">Uncharacterized protein</fullName>
    </submittedName>
</protein>
<name>A0AAV2PIQ6_MEGNR</name>
<feature type="compositionally biased region" description="Low complexity" evidence="1">
    <location>
        <begin position="119"/>
        <end position="134"/>
    </location>
</feature>
<feature type="compositionally biased region" description="Basic and acidic residues" evidence="1">
    <location>
        <begin position="101"/>
        <end position="117"/>
    </location>
</feature>
<feature type="region of interest" description="Disordered" evidence="1">
    <location>
        <begin position="97"/>
        <end position="134"/>
    </location>
</feature>
<feature type="compositionally biased region" description="Acidic residues" evidence="1">
    <location>
        <begin position="420"/>
        <end position="433"/>
    </location>
</feature>
<accession>A0AAV2PIQ6</accession>
<keyword evidence="3" id="KW-1185">Reference proteome</keyword>
<feature type="compositionally biased region" description="Basic and acidic residues" evidence="1">
    <location>
        <begin position="33"/>
        <end position="46"/>
    </location>
</feature>